<evidence type="ECO:0000313" key="2">
    <source>
        <dbReference type="Proteomes" id="UP000032809"/>
    </source>
</evidence>
<proteinExistence type="predicted"/>
<reference evidence="2" key="1">
    <citation type="submission" date="2014-11" db="EMBL/GenBank/DDBJ databases">
        <authorList>
            <person name="Wibberg D."/>
        </authorList>
    </citation>
    <scope>NUCLEOTIDE SEQUENCE [LARGE SCALE GENOMIC DNA]</scope>
    <source>
        <strain evidence="2">L3</strain>
    </source>
</reference>
<dbReference type="OrthoDB" id="9810781at2"/>
<protein>
    <recommendedName>
        <fullName evidence="3">Nitrogen regulatory protein P-II</fullName>
    </recommendedName>
</protein>
<dbReference type="Proteomes" id="UP000032809">
    <property type="component" value="Chromosome I"/>
</dbReference>
<dbReference type="KEGG" id="dtn:DTL3_1541"/>
<name>A0A0C7NLS1_DEFTU</name>
<evidence type="ECO:0008006" key="3">
    <source>
        <dbReference type="Google" id="ProtNLM"/>
    </source>
</evidence>
<dbReference type="EMBL" id="LN824141">
    <property type="protein sequence ID" value="CEP78831.1"/>
    <property type="molecule type" value="Genomic_DNA"/>
</dbReference>
<dbReference type="HOGENOM" id="CLU_155828_0_0_0"/>
<sequence length="115" mass="12795">MQMLVIVLNRIEKLNDLLLELSNNNIVTGTIIDSSGMAKTLVDFYPNSLLFGSLRTILGENRPFNKTIFIVLPDEKVPLAMECVRKVSSEINGENVGVMFTIPVNHFESLNIQGS</sequence>
<organism evidence="1 2">
    <name type="scientific">Defluviitoga tunisiensis</name>
    <dbReference type="NCBI Taxonomy" id="1006576"/>
    <lineage>
        <taxon>Bacteria</taxon>
        <taxon>Thermotogati</taxon>
        <taxon>Thermotogota</taxon>
        <taxon>Thermotogae</taxon>
        <taxon>Petrotogales</taxon>
        <taxon>Petrotogaceae</taxon>
        <taxon>Defluviitoga</taxon>
    </lineage>
</organism>
<dbReference type="AlphaFoldDB" id="A0A0C7NLS1"/>
<keyword evidence="2" id="KW-1185">Reference proteome</keyword>
<dbReference type="RefSeq" id="WP_045088203.1">
    <property type="nucleotide sequence ID" value="NZ_LN824141.1"/>
</dbReference>
<accession>A0A0C7NLS1</accession>
<evidence type="ECO:0000313" key="1">
    <source>
        <dbReference type="EMBL" id="CEP78831.1"/>
    </source>
</evidence>
<dbReference type="STRING" id="1006576.DTL3_1541"/>
<gene>
    <name evidence="1" type="ORF">DTL3_1541</name>
</gene>